<dbReference type="PANTHER" id="PTHR36838:SF1">
    <property type="entry name" value="SLR1864 PROTEIN"/>
    <property type="match status" value="1"/>
</dbReference>
<dbReference type="PANTHER" id="PTHR36838">
    <property type="entry name" value="AUXIN EFFLUX CARRIER FAMILY PROTEIN"/>
    <property type="match status" value="1"/>
</dbReference>
<dbReference type="EMBL" id="LMTR01000040">
    <property type="protein sequence ID" value="KWT70060.1"/>
    <property type="molecule type" value="Genomic_DNA"/>
</dbReference>
<dbReference type="Proteomes" id="UP000059074">
    <property type="component" value="Unassembled WGS sequence"/>
</dbReference>
<feature type="transmembrane region" description="Helical" evidence="7">
    <location>
        <begin position="101"/>
        <end position="120"/>
    </location>
</feature>
<evidence type="ECO:0000256" key="7">
    <source>
        <dbReference type="SAM" id="Phobius"/>
    </source>
</evidence>
<dbReference type="GO" id="GO:0016020">
    <property type="term" value="C:membrane"/>
    <property type="evidence" value="ECO:0007669"/>
    <property type="project" value="UniProtKB-SubCell"/>
</dbReference>
<feature type="transmembrane region" description="Helical" evidence="7">
    <location>
        <begin position="67"/>
        <end position="89"/>
    </location>
</feature>
<feature type="transmembrane region" description="Helical" evidence="7">
    <location>
        <begin position="282"/>
        <end position="305"/>
    </location>
</feature>
<evidence type="ECO:0000313" key="9">
    <source>
        <dbReference type="Proteomes" id="UP000059074"/>
    </source>
</evidence>
<feature type="transmembrane region" description="Helical" evidence="7">
    <location>
        <begin position="34"/>
        <end position="55"/>
    </location>
</feature>
<feature type="transmembrane region" description="Helical" evidence="7">
    <location>
        <begin position="225"/>
        <end position="247"/>
    </location>
</feature>
<feature type="transmembrane region" description="Helical" evidence="7">
    <location>
        <begin position="126"/>
        <end position="149"/>
    </location>
</feature>
<keyword evidence="8" id="KW-0675">Receptor</keyword>
<dbReference type="STRING" id="121290.APY04_1269"/>
<comment type="subcellular location">
    <subcellularLocation>
        <location evidence="1">Membrane</location>
        <topology evidence="1">Multi-pass membrane protein</topology>
    </subcellularLocation>
</comment>
<evidence type="ECO:0000256" key="6">
    <source>
        <dbReference type="ARBA" id="ARBA00023136"/>
    </source>
</evidence>
<dbReference type="OrthoDB" id="9810457at2"/>
<name>A0A120CWX1_HYPSL</name>
<protein>
    <submittedName>
        <fullName evidence="8">Putative receptor protein</fullName>
    </submittedName>
</protein>
<organism evidence="8 9">
    <name type="scientific">Hyphomicrobium sulfonivorans</name>
    <dbReference type="NCBI Taxonomy" id="121290"/>
    <lineage>
        <taxon>Bacteria</taxon>
        <taxon>Pseudomonadati</taxon>
        <taxon>Pseudomonadota</taxon>
        <taxon>Alphaproteobacteria</taxon>
        <taxon>Hyphomicrobiales</taxon>
        <taxon>Hyphomicrobiaceae</taxon>
        <taxon>Hyphomicrobium</taxon>
    </lineage>
</organism>
<dbReference type="AlphaFoldDB" id="A0A120CWX1"/>
<evidence type="ECO:0000256" key="5">
    <source>
        <dbReference type="ARBA" id="ARBA00022989"/>
    </source>
</evidence>
<keyword evidence="2" id="KW-0813">Transport</keyword>
<feature type="transmembrane region" description="Helical" evidence="7">
    <location>
        <begin position="253"/>
        <end position="270"/>
    </location>
</feature>
<feature type="transmembrane region" description="Helical" evidence="7">
    <location>
        <begin position="161"/>
        <end position="181"/>
    </location>
</feature>
<evidence type="ECO:0000313" key="8">
    <source>
        <dbReference type="EMBL" id="KWT70060.1"/>
    </source>
</evidence>
<dbReference type="GO" id="GO:0055085">
    <property type="term" value="P:transmembrane transport"/>
    <property type="evidence" value="ECO:0007669"/>
    <property type="project" value="InterPro"/>
</dbReference>
<accession>A0A120CWX1</accession>
<feature type="transmembrane region" description="Helical" evidence="7">
    <location>
        <begin position="193"/>
        <end position="213"/>
    </location>
</feature>
<dbReference type="Pfam" id="PF03547">
    <property type="entry name" value="Mem_trans"/>
    <property type="match status" value="1"/>
</dbReference>
<sequence>MTAIIQDIASIFFVLALGYFSGKRNSFSQVQAAGFNHLVLNYALPATLFVSIANSTREELFSDTRSLLVSIVVLVGWYVISFLVAMFGFKHNKQESGIAGLSAAAPTVGFLGMAVLSPLFGGQAALSVAIVALVVNVLQVPLAVFFVAPGGTNPVSSLINALKQPVVLAPLIAVIIVALGLRFPPLADPPLELIGHATSGVAVFAAGLVLSAHKFHLNLEVIWNTIVKLVFVPACMLLGAMWLGISGIKLEELVLLATLPPAFTGIVLAGRYQTYVGLASSTLIVTSFMFAIAAPAWIALVRYLAAN</sequence>
<gene>
    <name evidence="8" type="ORF">APY04_1269</name>
</gene>
<comment type="caution">
    <text evidence="8">The sequence shown here is derived from an EMBL/GenBank/DDBJ whole genome shotgun (WGS) entry which is preliminary data.</text>
</comment>
<keyword evidence="6 7" id="KW-0472">Membrane</keyword>
<dbReference type="InterPro" id="IPR004776">
    <property type="entry name" value="Mem_transp_PIN-like"/>
</dbReference>
<keyword evidence="4 7" id="KW-0812">Transmembrane</keyword>
<keyword evidence="3" id="KW-1003">Cell membrane</keyword>
<evidence type="ECO:0000256" key="3">
    <source>
        <dbReference type="ARBA" id="ARBA00022475"/>
    </source>
</evidence>
<keyword evidence="9" id="KW-1185">Reference proteome</keyword>
<dbReference type="PATRIC" id="fig|121290.4.peg.3230"/>
<proteinExistence type="predicted"/>
<evidence type="ECO:0000256" key="4">
    <source>
        <dbReference type="ARBA" id="ARBA00022692"/>
    </source>
</evidence>
<feature type="transmembrane region" description="Helical" evidence="7">
    <location>
        <begin position="6"/>
        <end position="22"/>
    </location>
</feature>
<dbReference type="RefSeq" id="WP_068460729.1">
    <property type="nucleotide sequence ID" value="NZ_LMTR01000040.1"/>
</dbReference>
<keyword evidence="5 7" id="KW-1133">Transmembrane helix</keyword>
<evidence type="ECO:0000256" key="2">
    <source>
        <dbReference type="ARBA" id="ARBA00022448"/>
    </source>
</evidence>
<evidence type="ECO:0000256" key="1">
    <source>
        <dbReference type="ARBA" id="ARBA00004141"/>
    </source>
</evidence>
<reference evidence="8 9" key="1">
    <citation type="submission" date="2015-10" db="EMBL/GenBank/DDBJ databases">
        <title>Transcriptomic analysis of a linuron degrading triple-species bacterial consortium.</title>
        <authorList>
            <person name="Albers P."/>
        </authorList>
    </citation>
    <scope>NUCLEOTIDE SEQUENCE [LARGE SCALE GENOMIC DNA]</scope>
    <source>
        <strain evidence="8 9">WDL6</strain>
    </source>
</reference>